<sequence length="107" mass="12289">MVSGHPYMWAHVLWPQEPRFGWTMQMSKCFQRGSGQCFRFTEATTDDWTYRAVSNIIAKQLLAPEEKCRPAYEMLSGLVSGSDLRLRADNVFSNAFSFPLSLEFILS</sequence>
<proteinExistence type="predicted"/>
<evidence type="ECO:0000313" key="2">
    <source>
        <dbReference type="Proteomes" id="UP001472677"/>
    </source>
</evidence>
<accession>A0ABR2B3E8</accession>
<protein>
    <submittedName>
        <fullName evidence="1">Uncharacterized protein</fullName>
    </submittedName>
</protein>
<dbReference type="EMBL" id="JBBPBM010000193">
    <property type="protein sequence ID" value="KAK8501307.1"/>
    <property type="molecule type" value="Genomic_DNA"/>
</dbReference>
<gene>
    <name evidence="1" type="ORF">V6N12_008325</name>
</gene>
<keyword evidence="2" id="KW-1185">Reference proteome</keyword>
<comment type="caution">
    <text evidence="1">The sequence shown here is derived from an EMBL/GenBank/DDBJ whole genome shotgun (WGS) entry which is preliminary data.</text>
</comment>
<reference evidence="1 2" key="1">
    <citation type="journal article" date="2024" name="G3 (Bethesda)">
        <title>Genome assembly of Hibiscus sabdariffa L. provides insights into metabolisms of medicinal natural products.</title>
        <authorList>
            <person name="Kim T."/>
        </authorList>
    </citation>
    <scope>NUCLEOTIDE SEQUENCE [LARGE SCALE GENOMIC DNA]</scope>
    <source>
        <strain evidence="1">TK-2024</strain>
        <tissue evidence="1">Old leaves</tissue>
    </source>
</reference>
<name>A0ABR2B3E8_9ROSI</name>
<evidence type="ECO:0000313" key="1">
    <source>
        <dbReference type="EMBL" id="KAK8501307.1"/>
    </source>
</evidence>
<organism evidence="1 2">
    <name type="scientific">Hibiscus sabdariffa</name>
    <name type="common">roselle</name>
    <dbReference type="NCBI Taxonomy" id="183260"/>
    <lineage>
        <taxon>Eukaryota</taxon>
        <taxon>Viridiplantae</taxon>
        <taxon>Streptophyta</taxon>
        <taxon>Embryophyta</taxon>
        <taxon>Tracheophyta</taxon>
        <taxon>Spermatophyta</taxon>
        <taxon>Magnoliopsida</taxon>
        <taxon>eudicotyledons</taxon>
        <taxon>Gunneridae</taxon>
        <taxon>Pentapetalae</taxon>
        <taxon>rosids</taxon>
        <taxon>malvids</taxon>
        <taxon>Malvales</taxon>
        <taxon>Malvaceae</taxon>
        <taxon>Malvoideae</taxon>
        <taxon>Hibiscus</taxon>
    </lineage>
</organism>
<dbReference type="Proteomes" id="UP001472677">
    <property type="component" value="Unassembled WGS sequence"/>
</dbReference>